<dbReference type="OrthoDB" id="10423786at2759"/>
<feature type="signal peptide" evidence="1">
    <location>
        <begin position="1"/>
        <end position="24"/>
    </location>
</feature>
<accession>A0A1V6PDI9</accession>
<protein>
    <submittedName>
        <fullName evidence="2">Uncharacterized protein</fullName>
    </submittedName>
</protein>
<gene>
    <name evidence="2" type="ORF">PENDEC_c010G04588</name>
</gene>
<comment type="caution">
    <text evidence="2">The sequence shown here is derived from an EMBL/GenBank/DDBJ whole genome shotgun (WGS) entry which is preliminary data.</text>
</comment>
<dbReference type="Proteomes" id="UP000191522">
    <property type="component" value="Unassembled WGS sequence"/>
</dbReference>
<keyword evidence="1" id="KW-0732">Signal</keyword>
<keyword evidence="3" id="KW-1185">Reference proteome</keyword>
<dbReference type="EMBL" id="MDYL01000010">
    <property type="protein sequence ID" value="OQD74596.1"/>
    <property type="molecule type" value="Genomic_DNA"/>
</dbReference>
<dbReference type="AlphaFoldDB" id="A0A1V6PDI9"/>
<reference evidence="3" key="1">
    <citation type="journal article" date="2017" name="Nat. Microbiol.">
        <title>Global analysis of biosynthetic gene clusters reveals vast potential of secondary metabolite production in Penicillium species.</title>
        <authorList>
            <person name="Nielsen J.C."/>
            <person name="Grijseels S."/>
            <person name="Prigent S."/>
            <person name="Ji B."/>
            <person name="Dainat J."/>
            <person name="Nielsen K.F."/>
            <person name="Frisvad J.C."/>
            <person name="Workman M."/>
            <person name="Nielsen J."/>
        </authorList>
    </citation>
    <scope>NUCLEOTIDE SEQUENCE [LARGE SCALE GENOMIC DNA]</scope>
    <source>
        <strain evidence="3">IBT 11843</strain>
    </source>
</reference>
<evidence type="ECO:0000313" key="2">
    <source>
        <dbReference type="EMBL" id="OQD74596.1"/>
    </source>
</evidence>
<evidence type="ECO:0000313" key="3">
    <source>
        <dbReference type="Proteomes" id="UP000191522"/>
    </source>
</evidence>
<name>A0A1V6PDI9_PENDC</name>
<sequence length="249" mass="27930">MPPTRIVEVLLLLLQFSFHGASLAFGDAEKREFKLSADDENHQTLYAQQIMGAAFANILENPPAQHEPSWLDAQILGCVEKQNITMHIGDLSVVYSQGRVKALPNTEPIIWSLSSYPDSDAPGFGITHWTPWGKPVYWKSDDWRLVASSNDMSRMSIKYAQGKPSSPQVVVSNRDGRCVHFDKEGDARLEDDSYCQPISIRIAHPVEWRDAAEKEECSSTQIRKLVKTVKGGMKDGNNAHTTDFSDILW</sequence>
<organism evidence="2 3">
    <name type="scientific">Penicillium decumbens</name>
    <dbReference type="NCBI Taxonomy" id="69771"/>
    <lineage>
        <taxon>Eukaryota</taxon>
        <taxon>Fungi</taxon>
        <taxon>Dikarya</taxon>
        <taxon>Ascomycota</taxon>
        <taxon>Pezizomycotina</taxon>
        <taxon>Eurotiomycetes</taxon>
        <taxon>Eurotiomycetidae</taxon>
        <taxon>Eurotiales</taxon>
        <taxon>Aspergillaceae</taxon>
        <taxon>Penicillium</taxon>
    </lineage>
</organism>
<proteinExistence type="predicted"/>
<evidence type="ECO:0000256" key="1">
    <source>
        <dbReference type="SAM" id="SignalP"/>
    </source>
</evidence>
<feature type="chain" id="PRO_5010724267" evidence="1">
    <location>
        <begin position="25"/>
        <end position="249"/>
    </location>
</feature>